<keyword evidence="1" id="KW-0805">Transcription regulation</keyword>
<evidence type="ECO:0000256" key="1">
    <source>
        <dbReference type="ARBA" id="ARBA00023015"/>
    </source>
</evidence>
<evidence type="ECO:0000259" key="6">
    <source>
        <dbReference type="PROSITE" id="PS50110"/>
    </source>
</evidence>
<dbReference type="InterPro" id="IPR001789">
    <property type="entry name" value="Sig_transdc_resp-reg_receiver"/>
</dbReference>
<dbReference type="Proteomes" id="UP000623067">
    <property type="component" value="Unassembled WGS sequence"/>
</dbReference>
<dbReference type="SMART" id="SM00421">
    <property type="entry name" value="HTH_LUXR"/>
    <property type="match status" value="1"/>
</dbReference>
<reference evidence="7" key="1">
    <citation type="journal article" date="2014" name="Int. J. Syst. Evol. Microbiol.">
        <title>Complete genome sequence of Corynebacterium casei LMG S-19264T (=DSM 44701T), isolated from a smear-ripened cheese.</title>
        <authorList>
            <consortium name="US DOE Joint Genome Institute (JGI-PGF)"/>
            <person name="Walter F."/>
            <person name="Albersmeier A."/>
            <person name="Kalinowski J."/>
            <person name="Ruckert C."/>
        </authorList>
    </citation>
    <scope>NUCLEOTIDE SEQUENCE</scope>
    <source>
        <strain evidence="7">CGMCC 1.15330</strain>
    </source>
</reference>
<dbReference type="EMBL" id="BMIH01000005">
    <property type="protein sequence ID" value="GGB40444.1"/>
    <property type="molecule type" value="Genomic_DNA"/>
</dbReference>
<dbReference type="Pfam" id="PF00196">
    <property type="entry name" value="GerE"/>
    <property type="match status" value="1"/>
</dbReference>
<dbReference type="SUPFAM" id="SSF46894">
    <property type="entry name" value="C-terminal effector domain of the bipartite response regulators"/>
    <property type="match status" value="1"/>
</dbReference>
<dbReference type="Gene3D" id="1.10.10.10">
    <property type="entry name" value="Winged helix-like DNA-binding domain superfamily/Winged helix DNA-binding domain"/>
    <property type="match status" value="1"/>
</dbReference>
<dbReference type="PRINTS" id="PR00038">
    <property type="entry name" value="HTHLUXR"/>
</dbReference>
<dbReference type="CDD" id="cd06170">
    <property type="entry name" value="LuxR_C_like"/>
    <property type="match status" value="1"/>
</dbReference>
<comment type="caution">
    <text evidence="7">The sequence shown here is derived from an EMBL/GenBank/DDBJ whole genome shotgun (WGS) entry which is preliminary data.</text>
</comment>
<dbReference type="PANTHER" id="PTHR44688:SF16">
    <property type="entry name" value="DNA-BINDING TRANSCRIPTIONAL ACTIVATOR DEVR_DOSR"/>
    <property type="match status" value="1"/>
</dbReference>
<dbReference type="PROSITE" id="PS50043">
    <property type="entry name" value="HTH_LUXR_2"/>
    <property type="match status" value="1"/>
</dbReference>
<dbReference type="GO" id="GO:0000160">
    <property type="term" value="P:phosphorelay signal transduction system"/>
    <property type="evidence" value="ECO:0007669"/>
    <property type="project" value="InterPro"/>
</dbReference>
<dbReference type="InterPro" id="IPR011006">
    <property type="entry name" value="CheY-like_superfamily"/>
</dbReference>
<evidence type="ECO:0000256" key="2">
    <source>
        <dbReference type="ARBA" id="ARBA00023125"/>
    </source>
</evidence>
<dbReference type="Pfam" id="PF00072">
    <property type="entry name" value="Response_reg"/>
    <property type="match status" value="1"/>
</dbReference>
<evidence type="ECO:0000256" key="4">
    <source>
        <dbReference type="PROSITE-ProRule" id="PRU00169"/>
    </source>
</evidence>
<accession>A0A916WWY8</accession>
<protein>
    <submittedName>
        <fullName evidence="7">Transcriptional regulatory protein FixJ</fullName>
    </submittedName>
</protein>
<dbReference type="InterPro" id="IPR036388">
    <property type="entry name" value="WH-like_DNA-bd_sf"/>
</dbReference>
<proteinExistence type="predicted"/>
<dbReference type="SUPFAM" id="SSF52172">
    <property type="entry name" value="CheY-like"/>
    <property type="match status" value="1"/>
</dbReference>
<dbReference type="SMART" id="SM00448">
    <property type="entry name" value="REC"/>
    <property type="match status" value="1"/>
</dbReference>
<evidence type="ECO:0000313" key="8">
    <source>
        <dbReference type="Proteomes" id="UP000623067"/>
    </source>
</evidence>
<dbReference type="Gene3D" id="3.40.50.2300">
    <property type="match status" value="1"/>
</dbReference>
<dbReference type="InterPro" id="IPR000792">
    <property type="entry name" value="Tscrpt_reg_LuxR_C"/>
</dbReference>
<feature type="modified residue" description="4-aspartylphosphate" evidence="4">
    <location>
        <position position="56"/>
    </location>
</feature>
<keyword evidence="3" id="KW-0804">Transcription</keyword>
<evidence type="ECO:0000313" key="7">
    <source>
        <dbReference type="EMBL" id="GGB40444.1"/>
    </source>
</evidence>
<name>A0A916WWY8_9SPHN</name>
<dbReference type="PROSITE" id="PS50110">
    <property type="entry name" value="RESPONSE_REGULATORY"/>
    <property type="match status" value="1"/>
</dbReference>
<feature type="domain" description="HTH luxR-type" evidence="5">
    <location>
        <begin position="137"/>
        <end position="202"/>
    </location>
</feature>
<evidence type="ECO:0000256" key="3">
    <source>
        <dbReference type="ARBA" id="ARBA00023163"/>
    </source>
</evidence>
<organism evidence="7 8">
    <name type="scientific">Sphingomonas metalli</name>
    <dbReference type="NCBI Taxonomy" id="1779358"/>
    <lineage>
        <taxon>Bacteria</taxon>
        <taxon>Pseudomonadati</taxon>
        <taxon>Pseudomonadota</taxon>
        <taxon>Alphaproteobacteria</taxon>
        <taxon>Sphingomonadales</taxon>
        <taxon>Sphingomonadaceae</taxon>
        <taxon>Sphingomonas</taxon>
    </lineage>
</organism>
<keyword evidence="2" id="KW-0238">DNA-binding</keyword>
<evidence type="ECO:0000259" key="5">
    <source>
        <dbReference type="PROSITE" id="PS50043"/>
    </source>
</evidence>
<dbReference type="InterPro" id="IPR016032">
    <property type="entry name" value="Sig_transdc_resp-reg_C-effctor"/>
</dbReference>
<dbReference type="AlphaFoldDB" id="A0A916WWY8"/>
<feature type="domain" description="Response regulatory" evidence="6">
    <location>
        <begin position="6"/>
        <end position="121"/>
    </location>
</feature>
<reference evidence="7" key="2">
    <citation type="submission" date="2020-09" db="EMBL/GenBank/DDBJ databases">
        <authorList>
            <person name="Sun Q."/>
            <person name="Zhou Y."/>
        </authorList>
    </citation>
    <scope>NUCLEOTIDE SEQUENCE</scope>
    <source>
        <strain evidence="7">CGMCC 1.15330</strain>
    </source>
</reference>
<keyword evidence="8" id="KW-1185">Reference proteome</keyword>
<dbReference type="PANTHER" id="PTHR44688">
    <property type="entry name" value="DNA-BINDING TRANSCRIPTIONAL ACTIVATOR DEVR_DOSR"/>
    <property type="match status" value="1"/>
</dbReference>
<dbReference type="RefSeq" id="WP_188660284.1">
    <property type="nucleotide sequence ID" value="NZ_BMIH01000005.1"/>
</dbReference>
<dbReference type="GO" id="GO:0003677">
    <property type="term" value="F:DNA binding"/>
    <property type="evidence" value="ECO:0007669"/>
    <property type="project" value="UniProtKB-KW"/>
</dbReference>
<keyword evidence="4" id="KW-0597">Phosphoprotein</keyword>
<dbReference type="GO" id="GO:0006355">
    <property type="term" value="P:regulation of DNA-templated transcription"/>
    <property type="evidence" value="ECO:0007669"/>
    <property type="project" value="InterPro"/>
</dbReference>
<gene>
    <name evidence="7" type="primary">fixJ</name>
    <name evidence="7" type="ORF">GCM10011380_32380</name>
</gene>
<sequence length="215" mass="23478">MSDAGWVYIVDDDDDLRYSLEDLIETRGDWHTRSFPSGEAWLAYAPRGKPGCVILDLHLPGANGLDVLRRMVQARTVHQVIVLTGEGNVSAAVAAMQAGALNFLEKPVGWPELSAALRSGFHHLRNAEEAQRREADALERIARLSPREREVLLGMVEGLPNKVIAHRLDLSPRTVEAHRATMMEKLGVTNLADVVKCAFVAGLIDPAGAVAKPHP</sequence>